<protein>
    <submittedName>
        <fullName evidence="2">Uncharacterized protein</fullName>
    </submittedName>
</protein>
<sequence>MTYGLIKSTHHTINKKPHKSANSGQMVGHDVVKKPVMFLG</sequence>
<reference evidence="2" key="1">
    <citation type="submission" date="2018-05" db="EMBL/GenBank/DDBJ databases">
        <authorList>
            <person name="Lanie J.A."/>
            <person name="Ng W.-L."/>
            <person name="Kazmierczak K.M."/>
            <person name="Andrzejewski T.M."/>
            <person name="Davidsen T.M."/>
            <person name="Wayne K.J."/>
            <person name="Tettelin H."/>
            <person name="Glass J.I."/>
            <person name="Rusch D."/>
            <person name="Podicherti R."/>
            <person name="Tsui H.-C.T."/>
            <person name="Winkler M.E."/>
        </authorList>
    </citation>
    <scope>NUCLEOTIDE SEQUENCE</scope>
</reference>
<dbReference type="EMBL" id="UINC01105622">
    <property type="protein sequence ID" value="SVC69692.1"/>
    <property type="molecule type" value="Genomic_DNA"/>
</dbReference>
<name>A0A382PCP2_9ZZZZ</name>
<dbReference type="AlphaFoldDB" id="A0A382PCP2"/>
<organism evidence="2">
    <name type="scientific">marine metagenome</name>
    <dbReference type="NCBI Taxonomy" id="408172"/>
    <lineage>
        <taxon>unclassified sequences</taxon>
        <taxon>metagenomes</taxon>
        <taxon>ecological metagenomes</taxon>
    </lineage>
</organism>
<proteinExistence type="predicted"/>
<evidence type="ECO:0000256" key="1">
    <source>
        <dbReference type="SAM" id="MobiDB-lite"/>
    </source>
</evidence>
<gene>
    <name evidence="2" type="ORF">METZ01_LOCUS322546</name>
</gene>
<evidence type="ECO:0000313" key="2">
    <source>
        <dbReference type="EMBL" id="SVC69692.1"/>
    </source>
</evidence>
<feature type="compositionally biased region" description="Basic residues" evidence="1">
    <location>
        <begin position="8"/>
        <end position="19"/>
    </location>
</feature>
<feature type="region of interest" description="Disordered" evidence="1">
    <location>
        <begin position="1"/>
        <end position="27"/>
    </location>
</feature>
<accession>A0A382PCP2</accession>